<reference evidence="1 2" key="1">
    <citation type="submission" date="2019-02" db="EMBL/GenBank/DDBJ databases">
        <title>Polymorphobacter sp. isolated from the lake at the Tibet of China.</title>
        <authorList>
            <person name="Li A."/>
        </authorList>
    </citation>
    <scope>NUCLEOTIDE SEQUENCE [LARGE SCALE GENOMIC DNA]</scope>
    <source>
        <strain evidence="1 2">DJ1R-1</strain>
    </source>
</reference>
<keyword evidence="1" id="KW-0378">Hydrolase</keyword>
<name>A0A4Y9ENY5_9SPHN</name>
<accession>A0A4Y9ENY5</accession>
<dbReference type="Gene3D" id="3.40.50.1000">
    <property type="entry name" value="HAD superfamily/HAD-like"/>
    <property type="match status" value="1"/>
</dbReference>
<dbReference type="EMBL" id="SIHO01000002">
    <property type="protein sequence ID" value="TFU03481.1"/>
    <property type="molecule type" value="Genomic_DNA"/>
</dbReference>
<dbReference type="InterPro" id="IPR041492">
    <property type="entry name" value="HAD_2"/>
</dbReference>
<dbReference type="AlphaFoldDB" id="A0A4Y9ENY5"/>
<dbReference type="GO" id="GO:0006281">
    <property type="term" value="P:DNA repair"/>
    <property type="evidence" value="ECO:0007669"/>
    <property type="project" value="TreeGrafter"/>
</dbReference>
<dbReference type="RefSeq" id="WP_135246073.1">
    <property type="nucleotide sequence ID" value="NZ_SIHO01000002.1"/>
</dbReference>
<dbReference type="InterPro" id="IPR050155">
    <property type="entry name" value="HAD-like_hydrolase_sf"/>
</dbReference>
<dbReference type="InterPro" id="IPR023214">
    <property type="entry name" value="HAD_sf"/>
</dbReference>
<dbReference type="PANTHER" id="PTHR43434:SF24">
    <property type="entry name" value="HYDROLASE-RELATED"/>
    <property type="match status" value="1"/>
</dbReference>
<dbReference type="GO" id="GO:0005829">
    <property type="term" value="C:cytosol"/>
    <property type="evidence" value="ECO:0007669"/>
    <property type="project" value="TreeGrafter"/>
</dbReference>
<dbReference type="GO" id="GO:0008967">
    <property type="term" value="F:phosphoglycolate phosphatase activity"/>
    <property type="evidence" value="ECO:0007669"/>
    <property type="project" value="TreeGrafter"/>
</dbReference>
<dbReference type="Gene3D" id="1.10.150.240">
    <property type="entry name" value="Putative phosphatase, domain 2"/>
    <property type="match status" value="1"/>
</dbReference>
<proteinExistence type="predicted"/>
<dbReference type="SFLD" id="SFLDG01129">
    <property type="entry name" value="C1.5:_HAD__Beta-PGM__Phosphata"/>
    <property type="match status" value="1"/>
</dbReference>
<dbReference type="InterPro" id="IPR023198">
    <property type="entry name" value="PGP-like_dom2"/>
</dbReference>
<evidence type="ECO:0000313" key="1">
    <source>
        <dbReference type="EMBL" id="TFU03481.1"/>
    </source>
</evidence>
<comment type="caution">
    <text evidence="1">The sequence shown here is derived from an EMBL/GenBank/DDBJ whole genome shotgun (WGS) entry which is preliminary data.</text>
</comment>
<organism evidence="1 2">
    <name type="scientific">Glacieibacterium arshaanense</name>
    <dbReference type="NCBI Taxonomy" id="2511025"/>
    <lineage>
        <taxon>Bacteria</taxon>
        <taxon>Pseudomonadati</taxon>
        <taxon>Pseudomonadota</taxon>
        <taxon>Alphaproteobacteria</taxon>
        <taxon>Sphingomonadales</taxon>
        <taxon>Sphingosinicellaceae</taxon>
        <taxon>Glacieibacterium</taxon>
    </lineage>
</organism>
<dbReference type="InterPro" id="IPR006439">
    <property type="entry name" value="HAD-SF_hydro_IA"/>
</dbReference>
<evidence type="ECO:0000313" key="2">
    <source>
        <dbReference type="Proteomes" id="UP000297737"/>
    </source>
</evidence>
<dbReference type="PANTHER" id="PTHR43434">
    <property type="entry name" value="PHOSPHOGLYCOLATE PHOSPHATASE"/>
    <property type="match status" value="1"/>
</dbReference>
<keyword evidence="2" id="KW-1185">Reference proteome</keyword>
<dbReference type="Pfam" id="PF13419">
    <property type="entry name" value="HAD_2"/>
    <property type="match status" value="1"/>
</dbReference>
<dbReference type="InterPro" id="IPR036412">
    <property type="entry name" value="HAD-like_sf"/>
</dbReference>
<dbReference type="SUPFAM" id="SSF56784">
    <property type="entry name" value="HAD-like"/>
    <property type="match status" value="1"/>
</dbReference>
<protein>
    <submittedName>
        <fullName evidence="1">HAD family hydrolase</fullName>
    </submittedName>
</protein>
<dbReference type="SFLD" id="SFLDS00003">
    <property type="entry name" value="Haloacid_Dehalogenase"/>
    <property type="match status" value="1"/>
</dbReference>
<dbReference type="NCBIfam" id="TIGR01549">
    <property type="entry name" value="HAD-SF-IA-v1"/>
    <property type="match status" value="1"/>
</dbReference>
<sequence length="224" mass="23861">MSANAFPRLAIFDCDGTLVDSQANIIAAMGDAFDRNGLVPPDPHNTRRIVGLSLIEGMQVLLPDADAAFHVTLANDYKYAFHRLRGSGGLAPEPLYPGIADCLLELEARGWLLGVATGKSDRGLALILDHHGLAGHFVTLQTADRHPSKPHPSMIHTAMRDAGAAPESTAMIGDTHFDIEMAVNARVRPIGVDWGYHHPDELLAAGAHSVVTDVSALIAALEAE</sequence>
<dbReference type="OrthoDB" id="9793014at2"/>
<gene>
    <name evidence="1" type="ORF">EUV02_09960</name>
</gene>
<dbReference type="Proteomes" id="UP000297737">
    <property type="component" value="Unassembled WGS sequence"/>
</dbReference>